<dbReference type="GeneID" id="86893148"/>
<name>A0A7X5YCA5_9BACT</name>
<protein>
    <recommendedName>
        <fullName evidence="5">Bacteroidetes PKD-like domain-containing protein</fullName>
    </recommendedName>
</protein>
<gene>
    <name evidence="2" type="ORF">F1644_17595</name>
    <name evidence="1" type="ORF">GGR15_000542</name>
</gene>
<evidence type="ECO:0000313" key="1">
    <source>
        <dbReference type="EMBL" id="NJC16937.1"/>
    </source>
</evidence>
<organism evidence="1 3">
    <name type="scientific">Butyricimonas paravirosa</name>
    <dbReference type="NCBI Taxonomy" id="1472417"/>
    <lineage>
        <taxon>Bacteria</taxon>
        <taxon>Pseudomonadati</taxon>
        <taxon>Bacteroidota</taxon>
        <taxon>Bacteroidia</taxon>
        <taxon>Bacteroidales</taxon>
        <taxon>Odoribacteraceae</taxon>
        <taxon>Butyricimonas</taxon>
    </lineage>
</organism>
<reference evidence="1 3" key="2">
    <citation type="submission" date="2020-03" db="EMBL/GenBank/DDBJ databases">
        <title>Genomic Encyclopedia of Type Strains, Phase IV (KMG-IV): sequencing the most valuable type-strain genomes for metagenomic binning, comparative biology and taxonomic classification.</title>
        <authorList>
            <person name="Goeker M."/>
        </authorList>
    </citation>
    <scope>NUCLEOTIDE SEQUENCE [LARGE SCALE GENOMIC DNA]</scope>
    <source>
        <strain evidence="1 3">DSM 105722</strain>
    </source>
</reference>
<sequence>MKKLIYILLGLFTLVSCIDDQSDLGGDAISLLSFVNPLDSVYVGEKMHVFTLNAPDIEQENRDKPLFYEWQIDHEVKSTSNVLTYECTTCGTFLCRLKVYNEDGAIFKTFNLKVPYPYEDGIVVLSSHDGKSMVSFKNIEGEDSVFEKGVYQFNNPGVTLGNVPRSILYNAKINYIYIATEEPLKIAKVEANSMEILNMINCPEPRVERLLPNGEGSITFLGGGRIADMNCQGEDFLNNFQQGITNEMMGGMFPDAYLANQAIISSSYSGTSYLVFDTRNKVFLAPGDWGMVMPVYDDLEAVSVLGMLSSKNDGEGIIIMKDVANQMKVAYVNAKNNVLKSVWPETKGNIVENSVFLTSQKESILYYSKGNEIFRYNFESDGNFPGSSDYTVGEEGDIVKGMMLDPQEKNLYVALDAAGNQEYKGCVYCYDVATKSLKWKERGVAGEIVQMIYKEQK</sequence>
<dbReference type="AlphaFoldDB" id="A0A7X5YCA5"/>
<evidence type="ECO:0000313" key="3">
    <source>
        <dbReference type="Proteomes" id="UP000576368"/>
    </source>
</evidence>
<keyword evidence="4" id="KW-1185">Reference proteome</keyword>
<proteinExistence type="predicted"/>
<dbReference type="RefSeq" id="WP_118304413.1">
    <property type="nucleotide sequence ID" value="NZ_BMPA01000002.1"/>
</dbReference>
<dbReference type="InterPro" id="IPR011044">
    <property type="entry name" value="Quino_amine_DH_bsu"/>
</dbReference>
<dbReference type="Proteomes" id="UP000576368">
    <property type="component" value="Unassembled WGS sequence"/>
</dbReference>
<evidence type="ECO:0000313" key="4">
    <source>
        <dbReference type="Proteomes" id="UP001302374"/>
    </source>
</evidence>
<dbReference type="Proteomes" id="UP001302374">
    <property type="component" value="Chromosome"/>
</dbReference>
<dbReference type="EMBL" id="CP043839">
    <property type="protein sequence ID" value="WOF13967.1"/>
    <property type="molecule type" value="Genomic_DNA"/>
</dbReference>
<evidence type="ECO:0008006" key="5">
    <source>
        <dbReference type="Google" id="ProtNLM"/>
    </source>
</evidence>
<dbReference type="EMBL" id="JAATLI010000002">
    <property type="protein sequence ID" value="NJC16937.1"/>
    <property type="molecule type" value="Genomic_DNA"/>
</dbReference>
<reference evidence="2 4" key="1">
    <citation type="submission" date="2019-09" db="EMBL/GenBank/DDBJ databases">
        <title>Butyricimonas paravirosa DSM 105722 (=214-4 = JCM 18677 = CCUG 65563).</title>
        <authorList>
            <person name="Le Roy T."/>
            <person name="Cani P.D."/>
        </authorList>
    </citation>
    <scope>NUCLEOTIDE SEQUENCE [LARGE SCALE GENOMIC DNA]</scope>
    <source>
        <strain evidence="2 4">DSM 105722</strain>
    </source>
</reference>
<dbReference type="PROSITE" id="PS51257">
    <property type="entry name" value="PROKAR_LIPOPROTEIN"/>
    <property type="match status" value="1"/>
</dbReference>
<evidence type="ECO:0000313" key="2">
    <source>
        <dbReference type="EMBL" id="WOF13967.1"/>
    </source>
</evidence>
<dbReference type="SUPFAM" id="SSF50969">
    <property type="entry name" value="YVTN repeat-like/Quinoprotein amine dehydrogenase"/>
    <property type="match status" value="1"/>
</dbReference>
<accession>A0A7X5YCA5</accession>